<evidence type="ECO:0000313" key="5">
    <source>
        <dbReference type="Proteomes" id="UP000278673"/>
    </source>
</evidence>
<keyword evidence="1" id="KW-0032">Aminotransferase</keyword>
<feature type="region of interest" description="Disordered" evidence="2">
    <location>
        <begin position="1"/>
        <end position="48"/>
    </location>
</feature>
<dbReference type="GO" id="GO:0016829">
    <property type="term" value="F:lyase activity"/>
    <property type="evidence" value="ECO:0007669"/>
    <property type="project" value="UniProtKB-KW"/>
</dbReference>
<dbReference type="EMBL" id="RFFJ01000025">
    <property type="protein sequence ID" value="RMI43387.1"/>
    <property type="molecule type" value="Genomic_DNA"/>
</dbReference>
<protein>
    <recommendedName>
        <fullName evidence="1">Aminotransferase</fullName>
        <ecNumber evidence="1">2.6.1.-</ecNumber>
    </recommendedName>
</protein>
<gene>
    <name evidence="4" type="primary">vioD</name>
    <name evidence="4" type="ORF">EBN88_07500</name>
</gene>
<dbReference type="InterPro" id="IPR015424">
    <property type="entry name" value="PyrdxlP-dep_Trfase"/>
</dbReference>
<accession>A0A3M2M185</accession>
<dbReference type="Pfam" id="PF00155">
    <property type="entry name" value="Aminotran_1_2"/>
    <property type="match status" value="1"/>
</dbReference>
<comment type="similarity">
    <text evidence="1">Belongs to the class-I pyridoxal-phosphate-dependent aminotransferase family.</text>
</comment>
<dbReference type="PANTHER" id="PTHR43510">
    <property type="entry name" value="AMINOTRANSFERASE FUNCTION, HYPOTHETICAL (EUROFUNG)"/>
    <property type="match status" value="1"/>
</dbReference>
<keyword evidence="5" id="KW-1185">Reference proteome</keyword>
<feature type="domain" description="Aminotransferase class I/classII large" evidence="3">
    <location>
        <begin position="113"/>
        <end position="417"/>
    </location>
</feature>
<comment type="caution">
    <text evidence="4">The sequence shown here is derived from an EMBL/GenBank/DDBJ whole genome shotgun (WGS) entry which is preliminary data.</text>
</comment>
<reference evidence="4 5" key="1">
    <citation type="submission" date="2018-10" db="EMBL/GenBank/DDBJ databases">
        <title>Isolation, diversity and antifungal activity of actinobacteria from wheat.</title>
        <authorList>
            <person name="Han C."/>
        </authorList>
    </citation>
    <scope>NUCLEOTIDE SEQUENCE [LARGE SCALE GENOMIC DNA]</scope>
    <source>
        <strain evidence="4 5">NEAU-YY642</strain>
    </source>
</reference>
<keyword evidence="4" id="KW-0456">Lyase</keyword>
<dbReference type="Gene3D" id="3.90.1150.10">
    <property type="entry name" value="Aspartate Aminotransferase, domain 1"/>
    <property type="match status" value="1"/>
</dbReference>
<dbReference type="Gene3D" id="3.40.640.10">
    <property type="entry name" value="Type I PLP-dependent aspartate aminotransferase-like (Major domain)"/>
    <property type="match status" value="1"/>
</dbReference>
<dbReference type="GO" id="GO:0008483">
    <property type="term" value="F:transaminase activity"/>
    <property type="evidence" value="ECO:0007669"/>
    <property type="project" value="UniProtKB-KW"/>
</dbReference>
<evidence type="ECO:0000313" key="4">
    <source>
        <dbReference type="EMBL" id="RMI43387.1"/>
    </source>
</evidence>
<feature type="compositionally biased region" description="Basic residues" evidence="2">
    <location>
        <begin position="1"/>
        <end position="10"/>
    </location>
</feature>
<organism evidence="4 5">
    <name type="scientific">Streptomyces triticirhizae</name>
    <dbReference type="NCBI Taxonomy" id="2483353"/>
    <lineage>
        <taxon>Bacteria</taxon>
        <taxon>Bacillati</taxon>
        <taxon>Actinomycetota</taxon>
        <taxon>Actinomycetes</taxon>
        <taxon>Kitasatosporales</taxon>
        <taxon>Streptomycetaceae</taxon>
        <taxon>Streptomyces</taxon>
    </lineage>
</organism>
<dbReference type="InterPro" id="IPR015421">
    <property type="entry name" value="PyrdxlP-dep_Trfase_major"/>
</dbReference>
<keyword evidence="1" id="KW-0808">Transferase</keyword>
<dbReference type="Proteomes" id="UP000278673">
    <property type="component" value="Unassembled WGS sequence"/>
</dbReference>
<evidence type="ECO:0000259" key="3">
    <source>
        <dbReference type="Pfam" id="PF00155"/>
    </source>
</evidence>
<dbReference type="InterPro" id="IPR023965">
    <property type="entry name" value="Capreomycidine_synthase"/>
</dbReference>
<sequence length="426" mass="46173">MLRRQPHRGARPFTFPAPLRRHGPLAETRQRGDRPAQDQAGAPDLRHAGGGTVTAALGGIAPALLEDWFRDRYFAATTDISSSGVRNWALGELRELLGVSVAELDGLVFRDSPSCGRQELTDAVADRYRPGPDHRVMVTHGSSEALFLALSALLRPGDEVVVPRPAYQSLVSTVEALGARPVPWELAPADGFAPDLDRLAALLGPRTRLVVANFPHNPTGASLTPDDHGRFLDLMARHPAFLLWDGAMAELVYDGDRLPDPTGVLPRAISTGSFSKAFGLPGLRIGWCVAPPDLVRDMVRLRDYTTLNSSPLNEFLATAVLRGADAVLAPRLRTARANLDALLSWATAHPDLIDCPRPRGGVTAFPRLRGLDDTRRLCEWLADERGVLTVPGDCFGHPDRVRIGFGGPTDELARGLAELTRALRAR</sequence>
<dbReference type="AlphaFoldDB" id="A0A3M2M185"/>
<dbReference type="InterPro" id="IPR015422">
    <property type="entry name" value="PyrdxlP-dep_Trfase_small"/>
</dbReference>
<evidence type="ECO:0000256" key="2">
    <source>
        <dbReference type="SAM" id="MobiDB-lite"/>
    </source>
</evidence>
<dbReference type="PROSITE" id="PS00105">
    <property type="entry name" value="AA_TRANSFER_CLASS_1"/>
    <property type="match status" value="1"/>
</dbReference>
<evidence type="ECO:0000256" key="1">
    <source>
        <dbReference type="RuleBase" id="RU000481"/>
    </source>
</evidence>
<dbReference type="NCBIfam" id="TIGR03947">
    <property type="entry name" value="viomycin_VioD"/>
    <property type="match status" value="1"/>
</dbReference>
<dbReference type="SUPFAM" id="SSF53383">
    <property type="entry name" value="PLP-dependent transferases"/>
    <property type="match status" value="1"/>
</dbReference>
<dbReference type="InterPro" id="IPR004839">
    <property type="entry name" value="Aminotransferase_I/II_large"/>
</dbReference>
<proteinExistence type="inferred from homology"/>
<dbReference type="EC" id="2.6.1.-" evidence="1"/>
<dbReference type="GO" id="GO:0030170">
    <property type="term" value="F:pyridoxal phosphate binding"/>
    <property type="evidence" value="ECO:0007669"/>
    <property type="project" value="InterPro"/>
</dbReference>
<name>A0A3M2M185_9ACTN</name>
<comment type="cofactor">
    <cofactor evidence="1">
        <name>pyridoxal 5'-phosphate</name>
        <dbReference type="ChEBI" id="CHEBI:597326"/>
    </cofactor>
</comment>
<dbReference type="InterPro" id="IPR004838">
    <property type="entry name" value="NHTrfase_class1_PyrdxlP-BS"/>
</dbReference>
<dbReference type="PANTHER" id="PTHR43510:SF1">
    <property type="entry name" value="AMINOTRANSFERASE FUNCTION, HYPOTHETICAL (EUROFUNG)"/>
    <property type="match status" value="1"/>
</dbReference>
<dbReference type="CDD" id="cd00609">
    <property type="entry name" value="AAT_like"/>
    <property type="match status" value="1"/>
</dbReference>